<dbReference type="InterPro" id="IPR036116">
    <property type="entry name" value="FN3_sf"/>
</dbReference>
<evidence type="ECO:0000256" key="7">
    <source>
        <dbReference type="ARBA" id="ARBA00022737"/>
    </source>
</evidence>
<feature type="transmembrane region" description="Helical" evidence="14">
    <location>
        <begin position="249"/>
        <end position="268"/>
    </location>
</feature>
<keyword evidence="8 14" id="KW-0862">Zinc</keyword>
<dbReference type="PROSITE" id="PS50853">
    <property type="entry name" value="FN3"/>
    <property type="match status" value="2"/>
</dbReference>
<dbReference type="SMART" id="SM00060">
    <property type="entry name" value="FN3"/>
    <property type="match status" value="2"/>
</dbReference>
<dbReference type="InterPro" id="IPR015152">
    <property type="entry name" value="Growth/epo_recpt_lig-bind"/>
</dbReference>
<dbReference type="FunFam" id="2.60.40.10:FF:000358">
    <property type="entry name" value="Prolactin receptor"/>
    <property type="match status" value="1"/>
</dbReference>
<keyword evidence="4 14" id="KW-0812">Transmembrane</keyword>
<dbReference type="InterPro" id="IPR050379">
    <property type="entry name" value="Type-I_Cytokine_Rcpt"/>
</dbReference>
<dbReference type="Gene3D" id="2.60.40.10">
    <property type="entry name" value="Immunoglobulins"/>
    <property type="match status" value="2"/>
</dbReference>
<keyword evidence="13" id="KW-0325">Glycoprotein</keyword>
<dbReference type="GO" id="GO:0046872">
    <property type="term" value="F:metal ion binding"/>
    <property type="evidence" value="ECO:0007669"/>
    <property type="project" value="UniProtKB-KW"/>
</dbReference>
<evidence type="ECO:0000256" key="6">
    <source>
        <dbReference type="ARBA" id="ARBA00022729"/>
    </source>
</evidence>
<dbReference type="GO" id="GO:0004896">
    <property type="term" value="F:cytokine receptor activity"/>
    <property type="evidence" value="ECO:0007669"/>
    <property type="project" value="TreeGrafter"/>
</dbReference>
<accession>A0A9Q0EFF9</accession>
<comment type="domain">
    <text evidence="14">The WSXWS motif appears to be necessary for proper protein folding and thereby efficient intracellular transport and cell-surface receptor binding.</text>
</comment>
<dbReference type="SUPFAM" id="SSF49265">
    <property type="entry name" value="Fibronectin type III"/>
    <property type="match status" value="2"/>
</dbReference>
<keyword evidence="6" id="KW-0732">Signal</keyword>
<keyword evidence="10 14" id="KW-0472">Membrane</keyword>
<proteinExistence type="inferred from homology"/>
<feature type="compositionally biased region" description="Low complexity" evidence="15">
    <location>
        <begin position="353"/>
        <end position="372"/>
    </location>
</feature>
<dbReference type="CDD" id="cd00063">
    <property type="entry name" value="FN3"/>
    <property type="match status" value="2"/>
</dbReference>
<keyword evidence="18" id="KW-1185">Reference proteome</keyword>
<feature type="region of interest" description="Disordered" evidence="15">
    <location>
        <begin position="343"/>
        <end position="372"/>
    </location>
</feature>
<dbReference type="EMBL" id="JANIIK010000043">
    <property type="protein sequence ID" value="KAJ3605789.1"/>
    <property type="molecule type" value="Genomic_DNA"/>
</dbReference>
<comment type="caution">
    <text evidence="17">The sequence shown here is derived from an EMBL/GenBank/DDBJ whole genome shotgun (WGS) entry which is preliminary data.</text>
</comment>
<comment type="function">
    <text evidence="14">This is a receptor for the anterior pituitary hormone prolactin.</text>
</comment>
<dbReference type="GO" id="GO:0009897">
    <property type="term" value="C:external side of plasma membrane"/>
    <property type="evidence" value="ECO:0007669"/>
    <property type="project" value="TreeGrafter"/>
</dbReference>
<evidence type="ECO:0000256" key="5">
    <source>
        <dbReference type="ARBA" id="ARBA00022723"/>
    </source>
</evidence>
<comment type="subcellular location">
    <subcellularLocation>
        <location evidence="1 14">Membrane</location>
        <topology evidence="1 14">Single-pass type I membrane protein</topology>
    </subcellularLocation>
</comment>
<evidence type="ECO:0000256" key="13">
    <source>
        <dbReference type="ARBA" id="ARBA00023180"/>
    </source>
</evidence>
<evidence type="ECO:0000256" key="1">
    <source>
        <dbReference type="ARBA" id="ARBA00004479"/>
    </source>
</evidence>
<comment type="domain">
    <text evidence="14">The box 1 motif is required for JAK interaction and/or activation.</text>
</comment>
<dbReference type="GO" id="GO:0043235">
    <property type="term" value="C:receptor complex"/>
    <property type="evidence" value="ECO:0007669"/>
    <property type="project" value="TreeGrafter"/>
</dbReference>
<dbReference type="InterPro" id="IPR003961">
    <property type="entry name" value="FN3_dom"/>
</dbReference>
<evidence type="ECO:0000256" key="2">
    <source>
        <dbReference type="ARBA" id="ARBA00007885"/>
    </source>
</evidence>
<dbReference type="PANTHER" id="PTHR23036">
    <property type="entry name" value="CYTOKINE RECEPTOR"/>
    <property type="match status" value="1"/>
</dbReference>
<protein>
    <recommendedName>
        <fullName evidence="3 14">Prolactin receptor</fullName>
        <shortName evidence="14">PRL-R</shortName>
    </recommendedName>
</protein>
<evidence type="ECO:0000256" key="10">
    <source>
        <dbReference type="ARBA" id="ARBA00023136"/>
    </source>
</evidence>
<reference evidence="17" key="1">
    <citation type="submission" date="2022-07" db="EMBL/GenBank/DDBJ databases">
        <title>Chromosome-level genome of Muraenolepis orangiensis.</title>
        <authorList>
            <person name="Kim J."/>
        </authorList>
    </citation>
    <scope>NUCLEOTIDE SEQUENCE</scope>
    <source>
        <strain evidence="17">KU_S4_2022</strain>
        <tissue evidence="17">Muscle</tissue>
    </source>
</reference>
<dbReference type="FunFam" id="2.60.40.10:FF:000287">
    <property type="entry name" value="Prolactin receptor"/>
    <property type="match status" value="1"/>
</dbReference>
<evidence type="ECO:0000256" key="14">
    <source>
        <dbReference type="RuleBase" id="RU365035"/>
    </source>
</evidence>
<feature type="non-terminal residue" evidence="17">
    <location>
        <position position="426"/>
    </location>
</feature>
<comment type="similarity">
    <text evidence="2 14">Belongs to the type I cytokine receptor family. Type 1 subfamily.</text>
</comment>
<evidence type="ECO:0000256" key="15">
    <source>
        <dbReference type="SAM" id="MobiDB-lite"/>
    </source>
</evidence>
<dbReference type="InterPro" id="IPR013783">
    <property type="entry name" value="Ig-like_fold"/>
</dbReference>
<feature type="domain" description="Fibronectin type-III" evidence="16">
    <location>
        <begin position="148"/>
        <end position="246"/>
    </location>
</feature>
<evidence type="ECO:0000256" key="4">
    <source>
        <dbReference type="ARBA" id="ARBA00022692"/>
    </source>
</evidence>
<evidence type="ECO:0000259" key="16">
    <source>
        <dbReference type="PROSITE" id="PS50853"/>
    </source>
</evidence>
<dbReference type="AlphaFoldDB" id="A0A9Q0EFF9"/>
<evidence type="ECO:0000256" key="8">
    <source>
        <dbReference type="ARBA" id="ARBA00022833"/>
    </source>
</evidence>
<dbReference type="Proteomes" id="UP001148018">
    <property type="component" value="Unassembled WGS sequence"/>
</dbReference>
<feature type="domain" description="Fibronectin type-III" evidence="16">
    <location>
        <begin position="45"/>
        <end position="146"/>
    </location>
</feature>
<dbReference type="OrthoDB" id="8858139at2759"/>
<keyword evidence="7" id="KW-0677">Repeat</keyword>
<feature type="region of interest" description="Disordered" evidence="15">
    <location>
        <begin position="1"/>
        <end position="34"/>
    </location>
</feature>
<dbReference type="GO" id="GO:0019955">
    <property type="term" value="F:cytokine binding"/>
    <property type="evidence" value="ECO:0007669"/>
    <property type="project" value="TreeGrafter"/>
</dbReference>
<keyword evidence="5 14" id="KW-0479">Metal-binding</keyword>
<keyword evidence="9 14" id="KW-1133">Transmembrane helix</keyword>
<evidence type="ECO:0000256" key="12">
    <source>
        <dbReference type="ARBA" id="ARBA00023170"/>
    </source>
</evidence>
<gene>
    <name evidence="14" type="primary">PRLR</name>
    <name evidence="17" type="ORF">NHX12_027833</name>
</gene>
<evidence type="ECO:0000313" key="17">
    <source>
        <dbReference type="EMBL" id="KAJ3605789.1"/>
    </source>
</evidence>
<keyword evidence="12 14" id="KW-0675">Receptor</keyword>
<organism evidence="17 18">
    <name type="scientific">Muraenolepis orangiensis</name>
    <name type="common">Patagonian moray cod</name>
    <dbReference type="NCBI Taxonomy" id="630683"/>
    <lineage>
        <taxon>Eukaryota</taxon>
        <taxon>Metazoa</taxon>
        <taxon>Chordata</taxon>
        <taxon>Craniata</taxon>
        <taxon>Vertebrata</taxon>
        <taxon>Euteleostomi</taxon>
        <taxon>Actinopterygii</taxon>
        <taxon>Neopterygii</taxon>
        <taxon>Teleostei</taxon>
        <taxon>Neoteleostei</taxon>
        <taxon>Acanthomorphata</taxon>
        <taxon>Zeiogadaria</taxon>
        <taxon>Gadariae</taxon>
        <taxon>Gadiformes</taxon>
        <taxon>Muraenolepidoidei</taxon>
        <taxon>Muraenolepididae</taxon>
        <taxon>Muraenolepis</taxon>
    </lineage>
</organism>
<name>A0A9Q0EFF9_9TELE</name>
<evidence type="ECO:0000313" key="18">
    <source>
        <dbReference type="Proteomes" id="UP001148018"/>
    </source>
</evidence>
<evidence type="ECO:0000256" key="9">
    <source>
        <dbReference type="ARBA" id="ARBA00022989"/>
    </source>
</evidence>
<evidence type="ECO:0000256" key="11">
    <source>
        <dbReference type="ARBA" id="ARBA00023157"/>
    </source>
</evidence>
<dbReference type="PANTHER" id="PTHR23036:SF86">
    <property type="entry name" value="PROLACTIN RECEPTOR"/>
    <property type="match status" value="1"/>
</dbReference>
<dbReference type="Pfam" id="PF09067">
    <property type="entry name" value="EpoR_lig-bind"/>
    <property type="match status" value="1"/>
</dbReference>
<sequence>MPTPTDICGHRPDPPRLRGGGHEGGSGGGAVPHHAVQQDLRPNSLPGKPTLTSCLSRDKETFTCWWDPRDGGHGPRATYALHYRKENSEVVYECPDYLTAGQNSCYFSRNHTSVWVNYNITVSASNALGTSLSEPVVVDVAYIVQPHTPENVTVSVLEDREGTFFRVSWEPPRKADTRSGWITLVYELRVKLDGAEWEEHYAGQQKTFNLFSLRSGGTYLVQLRCKPVRGFWSEWSPLVMATAPRERSMWILTAFFLALVSLLLTWILSVKSSSVKRLLFPSVPGPKIRGLDPLLLKNGRSDEMFNALSFPGFPATEEHLFVYLEVSGQEEQELTLAEITLTPTPRATGGEGLKSQSPSSSDSDSGHGSCDSHTLLAEKCRRDGGGTEALEQLRYSDRSFPAPLGPPRSPFRAAEYVEVQRVDREN</sequence>
<keyword evidence="11 14" id="KW-1015">Disulfide bond</keyword>
<evidence type="ECO:0000256" key="3">
    <source>
        <dbReference type="ARBA" id="ARBA00019818"/>
    </source>
</evidence>